<dbReference type="Gene3D" id="1.10.630.10">
    <property type="entry name" value="Cytochrome P450"/>
    <property type="match status" value="1"/>
</dbReference>
<dbReference type="GO" id="GO:0020037">
    <property type="term" value="F:heme binding"/>
    <property type="evidence" value="ECO:0007669"/>
    <property type="project" value="InterPro"/>
</dbReference>
<evidence type="ECO:0000256" key="7">
    <source>
        <dbReference type="ARBA" id="ARBA00023033"/>
    </source>
</evidence>
<dbReference type="Pfam" id="PF00067">
    <property type="entry name" value="p450"/>
    <property type="match status" value="1"/>
</dbReference>
<keyword evidence="4 8" id="KW-0479">Metal-binding</keyword>
<dbReference type="InterPro" id="IPR017972">
    <property type="entry name" value="Cyt_P450_CS"/>
</dbReference>
<evidence type="ECO:0000256" key="6">
    <source>
        <dbReference type="ARBA" id="ARBA00023004"/>
    </source>
</evidence>
<dbReference type="GO" id="GO:0006629">
    <property type="term" value="P:lipid metabolic process"/>
    <property type="evidence" value="ECO:0007669"/>
    <property type="project" value="UniProtKB-ARBA"/>
</dbReference>
<proteinExistence type="inferred from homology"/>
<dbReference type="InterPro" id="IPR002401">
    <property type="entry name" value="Cyt_P450_E_grp-I"/>
</dbReference>
<evidence type="ECO:0000256" key="9">
    <source>
        <dbReference type="RuleBase" id="RU000461"/>
    </source>
</evidence>
<sequence length="434" mass="48778">MFLQKFQPQPPYSPGTQQSGQGQPPQQSGQGQPPQQSGHSQPPPAYPYVGHNQQPPSYHMYPMPTPMSYMQQPPMPYMQHPPMSYMQQPSHYQTPVYRPEMAAPAVFCPEVPVRGFSGMLAGGGFDVDFTRYLGADGGSQGGGSQGGERSGPHSVSGSYYRYLIYIHDWQSRRGDIISRLLAVRETDPKYLRDLIFSLFVAGKDSTASNLSWFVYLLCKHPHIQEKVAKEVREATNLKDDSSIDGLADSLSEEAINKMQYLFAALTETLRLYPSVPLNAKICSSDDTWPDGFSVKKGDMVGYHAYSMGRMKYLWGDDAEEFRPERWLNKDGIFQHESPFKFTAFSAGPRICVGKDIAHRETMIFSAVLLGSFIFKLSEENKVAHYTTKVTLHIDGGLYVHASPRFGHPRPTLDKRYYICYIIECITYSCISVVA</sequence>
<protein>
    <recommendedName>
        <fullName evidence="13">Cytochrome P450</fullName>
    </recommendedName>
</protein>
<dbReference type="EMBL" id="RDQH01000327">
    <property type="protein sequence ID" value="RXI08519.1"/>
    <property type="molecule type" value="Genomic_DNA"/>
</dbReference>
<evidence type="ECO:0000256" key="10">
    <source>
        <dbReference type="SAM" id="MobiDB-lite"/>
    </source>
</evidence>
<dbReference type="GO" id="GO:0016705">
    <property type="term" value="F:oxidoreductase activity, acting on paired donors, with incorporation or reduction of molecular oxygen"/>
    <property type="evidence" value="ECO:0007669"/>
    <property type="project" value="InterPro"/>
</dbReference>
<dbReference type="GO" id="GO:0004497">
    <property type="term" value="F:monooxygenase activity"/>
    <property type="evidence" value="ECO:0007669"/>
    <property type="project" value="UniProtKB-KW"/>
</dbReference>
<dbReference type="InterPro" id="IPR001128">
    <property type="entry name" value="Cyt_P450"/>
</dbReference>
<evidence type="ECO:0000256" key="1">
    <source>
        <dbReference type="ARBA" id="ARBA00001971"/>
    </source>
</evidence>
<comment type="cofactor">
    <cofactor evidence="1 8">
        <name>heme</name>
        <dbReference type="ChEBI" id="CHEBI:30413"/>
    </cofactor>
</comment>
<evidence type="ECO:0000256" key="8">
    <source>
        <dbReference type="PIRSR" id="PIRSR602401-1"/>
    </source>
</evidence>
<keyword evidence="5 9" id="KW-0560">Oxidoreductase</keyword>
<evidence type="ECO:0008006" key="13">
    <source>
        <dbReference type="Google" id="ProtNLM"/>
    </source>
</evidence>
<dbReference type="PANTHER" id="PTHR24296">
    <property type="entry name" value="CYTOCHROME P450"/>
    <property type="match status" value="1"/>
</dbReference>
<dbReference type="PRINTS" id="PR00385">
    <property type="entry name" value="P450"/>
</dbReference>
<organism evidence="11 12">
    <name type="scientific">Malus domestica</name>
    <name type="common">Apple</name>
    <name type="synonym">Pyrus malus</name>
    <dbReference type="NCBI Taxonomy" id="3750"/>
    <lineage>
        <taxon>Eukaryota</taxon>
        <taxon>Viridiplantae</taxon>
        <taxon>Streptophyta</taxon>
        <taxon>Embryophyta</taxon>
        <taxon>Tracheophyta</taxon>
        <taxon>Spermatophyta</taxon>
        <taxon>Magnoliopsida</taxon>
        <taxon>eudicotyledons</taxon>
        <taxon>Gunneridae</taxon>
        <taxon>Pentapetalae</taxon>
        <taxon>rosids</taxon>
        <taxon>fabids</taxon>
        <taxon>Rosales</taxon>
        <taxon>Rosaceae</taxon>
        <taxon>Amygdaloideae</taxon>
        <taxon>Maleae</taxon>
        <taxon>Malus</taxon>
    </lineage>
</organism>
<dbReference type="PROSITE" id="PS00086">
    <property type="entry name" value="CYTOCHROME_P450"/>
    <property type="match status" value="1"/>
</dbReference>
<dbReference type="InterPro" id="IPR036396">
    <property type="entry name" value="Cyt_P450_sf"/>
</dbReference>
<evidence type="ECO:0000256" key="3">
    <source>
        <dbReference type="ARBA" id="ARBA00022617"/>
    </source>
</evidence>
<dbReference type="SUPFAM" id="SSF48264">
    <property type="entry name" value="Cytochrome P450"/>
    <property type="match status" value="1"/>
</dbReference>
<keyword evidence="6 8" id="KW-0408">Iron</keyword>
<dbReference type="PRINTS" id="PR00463">
    <property type="entry name" value="EP450I"/>
</dbReference>
<name>A0A498KK18_MALDO</name>
<keyword evidence="3 8" id="KW-0349">Heme</keyword>
<gene>
    <name evidence="11" type="ORF">DVH24_022663</name>
</gene>
<comment type="caution">
    <text evidence="11">The sequence shown here is derived from an EMBL/GenBank/DDBJ whole genome shotgun (WGS) entry which is preliminary data.</text>
</comment>
<dbReference type="GO" id="GO:0005506">
    <property type="term" value="F:iron ion binding"/>
    <property type="evidence" value="ECO:0007669"/>
    <property type="project" value="InterPro"/>
</dbReference>
<evidence type="ECO:0000256" key="5">
    <source>
        <dbReference type="ARBA" id="ARBA00023002"/>
    </source>
</evidence>
<reference evidence="11 12" key="1">
    <citation type="submission" date="2018-10" db="EMBL/GenBank/DDBJ databases">
        <title>A high-quality apple genome assembly.</title>
        <authorList>
            <person name="Hu J."/>
        </authorList>
    </citation>
    <scope>NUCLEOTIDE SEQUENCE [LARGE SCALE GENOMIC DNA]</scope>
    <source>
        <strain evidence="12">cv. HFTH1</strain>
        <tissue evidence="11">Young leaf</tissue>
    </source>
</reference>
<comment type="similarity">
    <text evidence="2 9">Belongs to the cytochrome P450 family.</text>
</comment>
<keyword evidence="12" id="KW-1185">Reference proteome</keyword>
<evidence type="ECO:0000313" key="11">
    <source>
        <dbReference type="EMBL" id="RXI08519.1"/>
    </source>
</evidence>
<feature type="binding site" description="axial binding residue" evidence="8">
    <location>
        <position position="351"/>
    </location>
    <ligand>
        <name>heme</name>
        <dbReference type="ChEBI" id="CHEBI:30413"/>
    </ligand>
    <ligandPart>
        <name>Fe</name>
        <dbReference type="ChEBI" id="CHEBI:18248"/>
    </ligandPart>
</feature>
<feature type="region of interest" description="Disordered" evidence="10">
    <location>
        <begin position="1"/>
        <end position="59"/>
    </location>
</feature>
<evidence type="ECO:0000313" key="12">
    <source>
        <dbReference type="Proteomes" id="UP000290289"/>
    </source>
</evidence>
<dbReference type="Proteomes" id="UP000290289">
    <property type="component" value="Chromosome 1"/>
</dbReference>
<keyword evidence="7 9" id="KW-0503">Monooxygenase</keyword>
<dbReference type="STRING" id="3750.A0A498KK18"/>
<accession>A0A498KK18</accession>
<feature type="compositionally biased region" description="Low complexity" evidence="10">
    <location>
        <begin position="14"/>
        <end position="40"/>
    </location>
</feature>
<dbReference type="AlphaFoldDB" id="A0A498KK18"/>
<evidence type="ECO:0000256" key="4">
    <source>
        <dbReference type="ARBA" id="ARBA00022723"/>
    </source>
</evidence>
<evidence type="ECO:0000256" key="2">
    <source>
        <dbReference type="ARBA" id="ARBA00010617"/>
    </source>
</evidence>